<accession>A0AA48KL32</accession>
<dbReference type="Proteomes" id="UP001330184">
    <property type="component" value="Chromosome"/>
</dbReference>
<dbReference type="CDD" id="cd02440">
    <property type="entry name" value="AdoMet_MTases"/>
    <property type="match status" value="1"/>
</dbReference>
<keyword evidence="3" id="KW-1185">Reference proteome</keyword>
<dbReference type="Gene3D" id="3.40.50.150">
    <property type="entry name" value="Vaccinia Virus protein VP39"/>
    <property type="match status" value="1"/>
</dbReference>
<evidence type="ECO:0000313" key="2">
    <source>
        <dbReference type="EMBL" id="BDW91729.1"/>
    </source>
</evidence>
<sequence length="250" mass="28152">MQLKSHLCKNKTPKMADAFGKAVLDYQKGLYTEDIKTFSSLDEEDVIPVPYLFRSFHKMPKIEQKALELARGKVLDIGAGAGSHSLYLQEKGLDVTALDNSKGCIAVCKERGIKSVVLGSILEYSDTRFDTLLLLMNGIGLAGKLKNLSHFLKHLASLLMPNGQVLVDSSDIIYMFEQDDDGGYWIPDNGDYYGEVKFKMEYKGMETDEFDWVYIDFNTLKNACESNNLNCELVLSGEHYDYLAKLTLKK</sequence>
<dbReference type="InterPro" id="IPR029063">
    <property type="entry name" value="SAM-dependent_MTases_sf"/>
</dbReference>
<dbReference type="Pfam" id="PF13649">
    <property type="entry name" value="Methyltransf_25"/>
    <property type="match status" value="1"/>
</dbReference>
<protein>
    <submittedName>
        <fullName evidence="2">SAM-dependent methyltransferase</fullName>
    </submittedName>
</protein>
<evidence type="ECO:0000313" key="3">
    <source>
        <dbReference type="Proteomes" id="UP001330184"/>
    </source>
</evidence>
<dbReference type="AlphaFoldDB" id="A0AA48KL32"/>
<dbReference type="SUPFAM" id="SSF53335">
    <property type="entry name" value="S-adenosyl-L-methionine-dependent methyltransferases"/>
    <property type="match status" value="1"/>
</dbReference>
<dbReference type="EMBL" id="AP027268">
    <property type="protein sequence ID" value="BDW91729.1"/>
    <property type="molecule type" value="Genomic_DNA"/>
</dbReference>
<feature type="domain" description="Methyltransferase" evidence="1">
    <location>
        <begin position="74"/>
        <end position="163"/>
    </location>
</feature>
<gene>
    <name evidence="2" type="ORF">MACH07_05610</name>
</gene>
<dbReference type="GO" id="GO:0008168">
    <property type="term" value="F:methyltransferase activity"/>
    <property type="evidence" value="ECO:0007669"/>
    <property type="project" value="UniProtKB-KW"/>
</dbReference>
<keyword evidence="2" id="KW-0489">Methyltransferase</keyword>
<keyword evidence="2" id="KW-0808">Transferase</keyword>
<name>A0AA48KL32_9FLAO</name>
<reference evidence="2 3" key="1">
    <citation type="submission" date="2023-01" db="EMBL/GenBank/DDBJ databases">
        <title>Complete genome sequence of Muricauda aquimarina strain IFOP_LL357.</title>
        <authorList>
            <person name="Gajardo G."/>
            <person name="Ueki S."/>
            <person name="Maruyama F."/>
        </authorList>
    </citation>
    <scope>NUCLEOTIDE SEQUENCE [LARGE SCALE GENOMIC DNA]</scope>
    <source>
        <strain evidence="2 3">IFOP_LL357</strain>
    </source>
</reference>
<dbReference type="GO" id="GO:0032259">
    <property type="term" value="P:methylation"/>
    <property type="evidence" value="ECO:0007669"/>
    <property type="project" value="UniProtKB-KW"/>
</dbReference>
<dbReference type="InterPro" id="IPR041698">
    <property type="entry name" value="Methyltransf_25"/>
</dbReference>
<evidence type="ECO:0000259" key="1">
    <source>
        <dbReference type="Pfam" id="PF13649"/>
    </source>
</evidence>
<proteinExistence type="predicted"/>
<organism evidence="2 3">
    <name type="scientific">Flagellimonas marinaquae</name>
    <dbReference type="NCBI Taxonomy" id="254955"/>
    <lineage>
        <taxon>Bacteria</taxon>
        <taxon>Pseudomonadati</taxon>
        <taxon>Bacteroidota</taxon>
        <taxon>Flavobacteriia</taxon>
        <taxon>Flavobacteriales</taxon>
        <taxon>Flavobacteriaceae</taxon>
        <taxon>Flagellimonas</taxon>
    </lineage>
</organism>